<dbReference type="AlphaFoldDB" id="A0A6G8PZE5"/>
<gene>
    <name evidence="1" type="ORF">GBA65_14970</name>
</gene>
<keyword evidence="2" id="KW-1185">Reference proteome</keyword>
<dbReference type="Gene3D" id="3.40.91.30">
    <property type="match status" value="1"/>
</dbReference>
<accession>A0A6G8PZE5</accession>
<protein>
    <submittedName>
        <fullName evidence="1">Uncharacterized protein</fullName>
    </submittedName>
</protein>
<name>A0A6G8PZE5_9ACTN</name>
<reference evidence="1 2" key="1">
    <citation type="submission" date="2019-10" db="EMBL/GenBank/DDBJ databases">
        <title>Rubrobacter sp nov SCSIO 52915 isolated from a deep-sea sediment in the South China Sea.</title>
        <authorList>
            <person name="Chen R.W."/>
        </authorList>
    </citation>
    <scope>NUCLEOTIDE SEQUENCE [LARGE SCALE GENOMIC DNA]</scope>
    <source>
        <strain evidence="1 2">SCSIO 52915</strain>
    </source>
</reference>
<sequence length="243" mass="27223">MGDAMSPNRACDQCAAEYYVRPSTLRKGFGRYCSKHCSNLANNPSLSQRVPPEIEAKIIEAYRNGASKQRAGEPFGYGRGGVANVLKRNGIEPRGLSEANKGRVVSKATRALISRNHHDVSGKNNPMHGKPPGHGRREYVAHLDAWVRSSWEATVARALLSLGVPHEYERHRIVLGERTYLPDFYLPDSDVYIEVKGWANERWQPILDALALRTDMQLVVIGTSEYKRITARPEALRDILAFD</sequence>
<dbReference type="KEGG" id="rmar:GBA65_14970"/>
<dbReference type="Proteomes" id="UP000502706">
    <property type="component" value="Chromosome"/>
</dbReference>
<evidence type="ECO:0000313" key="1">
    <source>
        <dbReference type="EMBL" id="QIN79609.1"/>
    </source>
</evidence>
<dbReference type="EMBL" id="CP045121">
    <property type="protein sequence ID" value="QIN79609.1"/>
    <property type="molecule type" value="Genomic_DNA"/>
</dbReference>
<proteinExistence type="predicted"/>
<evidence type="ECO:0000313" key="2">
    <source>
        <dbReference type="Proteomes" id="UP000502706"/>
    </source>
</evidence>
<organism evidence="1 2">
    <name type="scientific">Rubrobacter marinus</name>
    <dbReference type="NCBI Taxonomy" id="2653852"/>
    <lineage>
        <taxon>Bacteria</taxon>
        <taxon>Bacillati</taxon>
        <taxon>Actinomycetota</taxon>
        <taxon>Rubrobacteria</taxon>
        <taxon>Rubrobacterales</taxon>
        <taxon>Rubrobacteraceae</taxon>
        <taxon>Rubrobacter</taxon>
    </lineage>
</organism>